<dbReference type="InterPro" id="IPR058031">
    <property type="entry name" value="AAA_lid_NorR"/>
</dbReference>
<dbReference type="FunFam" id="3.40.50.300:FF:000006">
    <property type="entry name" value="DNA-binding transcriptional regulator NtrC"/>
    <property type="match status" value="1"/>
</dbReference>
<dbReference type="Gene3D" id="1.10.8.60">
    <property type="match status" value="1"/>
</dbReference>
<feature type="region of interest" description="Disordered" evidence="4">
    <location>
        <begin position="387"/>
        <end position="420"/>
    </location>
</feature>
<dbReference type="InterPro" id="IPR000253">
    <property type="entry name" value="FHA_dom"/>
</dbReference>
<dbReference type="Gene3D" id="1.10.10.60">
    <property type="entry name" value="Homeodomain-like"/>
    <property type="match status" value="1"/>
</dbReference>
<dbReference type="InterPro" id="IPR027417">
    <property type="entry name" value="P-loop_NTPase"/>
</dbReference>
<evidence type="ECO:0000259" key="5">
    <source>
        <dbReference type="PROSITE" id="PS50006"/>
    </source>
</evidence>
<evidence type="ECO:0000256" key="1">
    <source>
        <dbReference type="ARBA" id="ARBA00022741"/>
    </source>
</evidence>
<dbReference type="InterPro" id="IPR002078">
    <property type="entry name" value="Sigma_54_int"/>
</dbReference>
<reference evidence="8" key="1">
    <citation type="submission" date="2018-09" db="EMBL/GenBank/DDBJ databases">
        <authorList>
            <person name="Livingstone P.G."/>
            <person name="Whitworth D.E."/>
        </authorList>
    </citation>
    <scope>NUCLEOTIDE SEQUENCE [LARGE SCALE GENOMIC DNA]</scope>
    <source>
        <strain evidence="8">CA043D</strain>
    </source>
</reference>
<dbReference type="SMART" id="SM00382">
    <property type="entry name" value="AAA"/>
    <property type="match status" value="1"/>
</dbReference>
<name>A0A3A8L090_9BACT</name>
<dbReference type="EMBL" id="RAWE01000001">
    <property type="protein sequence ID" value="RKH07902.1"/>
    <property type="molecule type" value="Genomic_DNA"/>
</dbReference>
<dbReference type="Gene3D" id="2.60.200.20">
    <property type="match status" value="1"/>
</dbReference>
<dbReference type="PROSITE" id="PS50045">
    <property type="entry name" value="SIGMA54_INTERACT_4"/>
    <property type="match status" value="1"/>
</dbReference>
<evidence type="ECO:0000259" key="6">
    <source>
        <dbReference type="PROSITE" id="PS50045"/>
    </source>
</evidence>
<dbReference type="PROSITE" id="PS50006">
    <property type="entry name" value="FHA_DOMAIN"/>
    <property type="match status" value="1"/>
</dbReference>
<dbReference type="Proteomes" id="UP000268313">
    <property type="component" value="Unassembled WGS sequence"/>
</dbReference>
<dbReference type="GO" id="GO:0006355">
    <property type="term" value="P:regulation of DNA-templated transcription"/>
    <property type="evidence" value="ECO:0007669"/>
    <property type="project" value="InterPro"/>
</dbReference>
<evidence type="ECO:0000256" key="2">
    <source>
        <dbReference type="ARBA" id="ARBA00022840"/>
    </source>
</evidence>
<gene>
    <name evidence="7" type="ORF">D7X32_00440</name>
</gene>
<dbReference type="InterPro" id="IPR009057">
    <property type="entry name" value="Homeodomain-like_sf"/>
</dbReference>
<dbReference type="Pfam" id="PF25601">
    <property type="entry name" value="AAA_lid_14"/>
    <property type="match status" value="1"/>
</dbReference>
<keyword evidence="8" id="KW-1185">Reference proteome</keyword>
<dbReference type="CDD" id="cd00009">
    <property type="entry name" value="AAA"/>
    <property type="match status" value="1"/>
</dbReference>
<evidence type="ECO:0000256" key="4">
    <source>
        <dbReference type="SAM" id="MobiDB-lite"/>
    </source>
</evidence>
<dbReference type="SMART" id="SM00240">
    <property type="entry name" value="FHA"/>
    <property type="match status" value="1"/>
</dbReference>
<dbReference type="Pfam" id="PF00498">
    <property type="entry name" value="FHA"/>
    <property type="match status" value="1"/>
</dbReference>
<dbReference type="GO" id="GO:0005524">
    <property type="term" value="F:ATP binding"/>
    <property type="evidence" value="ECO:0007669"/>
    <property type="project" value="UniProtKB-KW"/>
</dbReference>
<keyword evidence="1" id="KW-0547">Nucleotide-binding</keyword>
<dbReference type="Pfam" id="PF00158">
    <property type="entry name" value="Sigma54_activat"/>
    <property type="match status" value="1"/>
</dbReference>
<dbReference type="GO" id="GO:0003677">
    <property type="term" value="F:DNA binding"/>
    <property type="evidence" value="ECO:0007669"/>
    <property type="project" value="UniProtKB-KW"/>
</dbReference>
<dbReference type="InterPro" id="IPR008984">
    <property type="entry name" value="SMAD_FHA_dom_sf"/>
</dbReference>
<dbReference type="Gene3D" id="3.40.50.300">
    <property type="entry name" value="P-loop containing nucleotide triphosphate hydrolases"/>
    <property type="match status" value="1"/>
</dbReference>
<evidence type="ECO:0000313" key="8">
    <source>
        <dbReference type="Proteomes" id="UP000268313"/>
    </source>
</evidence>
<organism evidence="7 8">
    <name type="scientific">Corallococcus carmarthensis</name>
    <dbReference type="NCBI Taxonomy" id="2316728"/>
    <lineage>
        <taxon>Bacteria</taxon>
        <taxon>Pseudomonadati</taxon>
        <taxon>Myxococcota</taxon>
        <taxon>Myxococcia</taxon>
        <taxon>Myxococcales</taxon>
        <taxon>Cystobacterineae</taxon>
        <taxon>Myxococcaceae</taxon>
        <taxon>Corallococcus</taxon>
    </lineage>
</organism>
<feature type="domain" description="Sigma-54 factor interaction" evidence="6">
    <location>
        <begin position="138"/>
        <end position="362"/>
    </location>
</feature>
<dbReference type="PANTHER" id="PTHR32071:SF117">
    <property type="entry name" value="PTS-DEPENDENT DIHYDROXYACETONE KINASE OPERON REGULATORY PROTEIN-RELATED"/>
    <property type="match status" value="1"/>
</dbReference>
<keyword evidence="2" id="KW-0067">ATP-binding</keyword>
<dbReference type="InterPro" id="IPR025662">
    <property type="entry name" value="Sigma_54_int_dom_ATP-bd_1"/>
</dbReference>
<dbReference type="Pfam" id="PF13384">
    <property type="entry name" value="HTH_23"/>
    <property type="match status" value="1"/>
</dbReference>
<dbReference type="PROSITE" id="PS00675">
    <property type="entry name" value="SIGMA54_INTERACT_1"/>
    <property type="match status" value="1"/>
</dbReference>
<dbReference type="AlphaFoldDB" id="A0A3A8L090"/>
<dbReference type="InterPro" id="IPR003593">
    <property type="entry name" value="AAA+_ATPase"/>
</dbReference>
<evidence type="ECO:0000313" key="7">
    <source>
        <dbReference type="EMBL" id="RKH07902.1"/>
    </source>
</evidence>
<protein>
    <submittedName>
        <fullName evidence="7">FHA domain-containing protein</fullName>
    </submittedName>
</protein>
<accession>A0A3A8L090</accession>
<dbReference type="SUPFAM" id="SSF49879">
    <property type="entry name" value="SMAD/FHA domain"/>
    <property type="match status" value="1"/>
</dbReference>
<dbReference type="PROSITE" id="PS00676">
    <property type="entry name" value="SIGMA54_INTERACT_2"/>
    <property type="match status" value="1"/>
</dbReference>
<evidence type="ECO:0000256" key="3">
    <source>
        <dbReference type="ARBA" id="ARBA00023125"/>
    </source>
</evidence>
<keyword evidence="3" id="KW-0238">DNA-binding</keyword>
<dbReference type="PANTHER" id="PTHR32071">
    <property type="entry name" value="TRANSCRIPTIONAL REGULATORY PROTEIN"/>
    <property type="match status" value="1"/>
</dbReference>
<dbReference type="InterPro" id="IPR025943">
    <property type="entry name" value="Sigma_54_int_dom_ATP-bd_2"/>
</dbReference>
<dbReference type="CDD" id="cd00060">
    <property type="entry name" value="FHA"/>
    <property type="match status" value="1"/>
</dbReference>
<dbReference type="SUPFAM" id="SSF52540">
    <property type="entry name" value="P-loop containing nucleoside triphosphate hydrolases"/>
    <property type="match status" value="1"/>
</dbReference>
<comment type="caution">
    <text evidence="7">The sequence shown here is derived from an EMBL/GenBank/DDBJ whole genome shotgun (WGS) entry which is preliminary data.</text>
</comment>
<dbReference type="OrthoDB" id="9814761at2"/>
<proteinExistence type="predicted"/>
<sequence>MGAGKMTDDTLSAEHAPSAEGGTGAAALVLAYTRDTFIGDERHGLGSGATLLGRGAPLFSRVALDDARLSRGHARIEHVGGTWFVEDLGSHNGTRLNGRQLTGRAPLAWGDVLRMGDTLFVFAEASEASNDEQRIDGLVGRSAALTRLHRDLERAARYEQSVLILGETGTGKEVVARALHEMSGREGPFIALNCGGVAESVLDSELFGHVRGAFTGAAASRDGLLREAHGGTLFLDELGEMPPMLQVKLLRVLETRRVRALGGTQELPIDVRVLAATHRDLVSQVNEAAFRADLYARLVQWRLLMPPLRERREDIAPLALHLLGRMKAEARPIGVGLAEALLLHDWPLNVRGLLNVLSIAVIASDGGPLKLGMQVEHELKAERRMLTARPPAPASAEEGSSQPPAPRPARAVESTPQELETHLRAHQGKVAEVARHLGCSRQQVYRWIEDFGLELDHYRVPPPRLG</sequence>
<feature type="domain" description="FHA" evidence="5">
    <location>
        <begin position="50"/>
        <end position="101"/>
    </location>
</feature>
<dbReference type="SUPFAM" id="SSF46689">
    <property type="entry name" value="Homeodomain-like"/>
    <property type="match status" value="1"/>
</dbReference>